<evidence type="ECO:0000256" key="2">
    <source>
        <dbReference type="ARBA" id="ARBA00012621"/>
    </source>
</evidence>
<evidence type="ECO:0000256" key="5">
    <source>
        <dbReference type="ARBA" id="ARBA00031445"/>
    </source>
</evidence>
<comment type="pathway">
    <text evidence="1 9">Bacterial outer membrane biogenesis; LPS core biosynthesis.</text>
</comment>
<dbReference type="GO" id="GO:0005886">
    <property type="term" value="C:plasma membrane"/>
    <property type="evidence" value="ECO:0007669"/>
    <property type="project" value="UniProtKB-SubCell"/>
</dbReference>
<evidence type="ECO:0000256" key="7">
    <source>
        <dbReference type="PIRSR" id="PIRSR639901-1"/>
    </source>
</evidence>
<sequence length="438" mass="47621">MTRLLYSILLLLLTPLALLRLWLRGRGNPDYRKRWGERLGLVPVLPARQRLWVHAVSVGETIAAAPLLRAWQAAHPDWALLVTTTTPTGSAQVRRMFGDSVEHCYLPFDLPWLVGMFLRRSQPTLAIVMETEIWPNLYAGAQRRGLPLIMANARLSDRSFKAYQRLRWLVGPTLRRVALIAARGREDAERFVALGAAADQVEALGNLKFDLERSPQVIATGRAWRDWLGHSRPVWIAASTHPGEEEQVLDAHRQLLQQQPQALLLLAPRHPERTEAVLAMVQATGLQALRRSGLGPALQPPPAGLPAPGTGAVLVVDTLGELMGFYAASDIAYVGGSLVPNGGHNPLEPLVLDRTVLSGPQVFNFREVYAELQALDAVTLVDSAKALGDALGTAFGQGLPAPAASPAANPAVAGWMRQNQGSTARLIERAQRLAGLSA</sequence>
<dbReference type="Pfam" id="PF04413">
    <property type="entry name" value="Glycos_transf_N"/>
    <property type="match status" value="1"/>
</dbReference>
<dbReference type="InterPro" id="IPR007507">
    <property type="entry name" value="Glycos_transf_N"/>
</dbReference>
<comment type="similarity">
    <text evidence="9">Belongs to the glycosyltransferase group 1 family.</text>
</comment>
<dbReference type="GO" id="GO:0043842">
    <property type="term" value="F:Kdo transferase activity"/>
    <property type="evidence" value="ECO:0007669"/>
    <property type="project" value="UniProtKB-EC"/>
</dbReference>
<dbReference type="RefSeq" id="WP_105747024.1">
    <property type="nucleotide sequence ID" value="NZ_PVLQ01000010.1"/>
</dbReference>
<protein>
    <recommendedName>
        <fullName evidence="3 9">3-deoxy-D-manno-octulosonic acid transferase</fullName>
        <shortName evidence="9">Kdo transferase</shortName>
        <ecNumber evidence="2 9">2.4.99.12</ecNumber>
    </recommendedName>
    <alternativeName>
        <fullName evidence="5 9">Lipid IV(A) 3-deoxy-D-manno-octulosonic acid transferase</fullName>
    </alternativeName>
</protein>
<gene>
    <name evidence="11" type="ORF">C6P64_02525</name>
</gene>
<dbReference type="InterPro" id="IPR038107">
    <property type="entry name" value="Glycos_transf_N_sf"/>
</dbReference>
<comment type="caution">
    <text evidence="11">The sequence shown here is derived from an EMBL/GenBank/DDBJ whole genome shotgun (WGS) entry which is preliminary data.</text>
</comment>
<feature type="site" description="Transition state stabilizer" evidence="8">
    <location>
        <position position="208"/>
    </location>
</feature>
<dbReference type="GO" id="GO:0009245">
    <property type="term" value="P:lipid A biosynthetic process"/>
    <property type="evidence" value="ECO:0007669"/>
    <property type="project" value="TreeGrafter"/>
</dbReference>
<evidence type="ECO:0000259" key="10">
    <source>
        <dbReference type="Pfam" id="PF04413"/>
    </source>
</evidence>
<comment type="function">
    <text evidence="9">Involved in lipopolysaccharide (LPS) biosynthesis. Catalyzes the transfer of 3-deoxy-D-manno-octulosonate (Kdo) residue(s) from CMP-Kdo to lipid IV(A), the tetraacyldisaccharide-1,4'-bisphosphate precursor of lipid A.</text>
</comment>
<accession>A0A2S9K8K1</accession>
<organism evidence="11 12">
    <name type="scientific">Malikia granosa</name>
    <dbReference type="NCBI Taxonomy" id="263067"/>
    <lineage>
        <taxon>Bacteria</taxon>
        <taxon>Pseudomonadati</taxon>
        <taxon>Pseudomonadota</taxon>
        <taxon>Betaproteobacteria</taxon>
        <taxon>Burkholderiales</taxon>
        <taxon>Comamonadaceae</taxon>
        <taxon>Malikia</taxon>
    </lineage>
</organism>
<feature type="active site" description="Proton acceptor" evidence="7">
    <location>
        <position position="60"/>
    </location>
</feature>
<dbReference type="Proteomes" id="UP000238589">
    <property type="component" value="Unassembled WGS sequence"/>
</dbReference>
<proteinExistence type="inferred from homology"/>
<dbReference type="PANTHER" id="PTHR42755:SF1">
    <property type="entry name" value="3-DEOXY-D-MANNO-OCTULOSONIC ACID TRANSFERASE, MITOCHONDRIAL-RELATED"/>
    <property type="match status" value="1"/>
</dbReference>
<feature type="site" description="Transition state stabilizer" evidence="8">
    <location>
        <position position="130"/>
    </location>
</feature>
<dbReference type="InterPro" id="IPR039901">
    <property type="entry name" value="Kdotransferase"/>
</dbReference>
<evidence type="ECO:0000256" key="9">
    <source>
        <dbReference type="RuleBase" id="RU365103"/>
    </source>
</evidence>
<dbReference type="EMBL" id="PVLQ01000010">
    <property type="protein sequence ID" value="PRD66722.1"/>
    <property type="molecule type" value="Genomic_DNA"/>
</dbReference>
<feature type="domain" description="3-deoxy-D-manno-octulosonic-acid transferase N-terminal" evidence="10">
    <location>
        <begin position="33"/>
        <end position="210"/>
    </location>
</feature>
<keyword evidence="9" id="KW-0448">Lipopolysaccharide biosynthesis</keyword>
<keyword evidence="9" id="KW-1003">Cell membrane</keyword>
<comment type="catalytic activity">
    <reaction evidence="6 9">
        <text>lipid IVA (E. coli) + CMP-3-deoxy-beta-D-manno-octulosonate = alpha-Kdo-(2-&gt;6)-lipid IVA (E. coli) + CMP + H(+)</text>
        <dbReference type="Rhea" id="RHEA:28066"/>
        <dbReference type="ChEBI" id="CHEBI:15378"/>
        <dbReference type="ChEBI" id="CHEBI:58603"/>
        <dbReference type="ChEBI" id="CHEBI:60364"/>
        <dbReference type="ChEBI" id="CHEBI:60377"/>
        <dbReference type="ChEBI" id="CHEBI:85987"/>
        <dbReference type="EC" id="2.4.99.12"/>
    </reaction>
</comment>
<evidence type="ECO:0000256" key="3">
    <source>
        <dbReference type="ARBA" id="ARBA00019077"/>
    </source>
</evidence>
<dbReference type="AlphaFoldDB" id="A0A2S9K8K1"/>
<dbReference type="EC" id="2.4.99.12" evidence="2 9"/>
<dbReference type="GO" id="GO:0009244">
    <property type="term" value="P:lipopolysaccharide core region biosynthetic process"/>
    <property type="evidence" value="ECO:0007669"/>
    <property type="project" value="UniProtKB-UniRule"/>
</dbReference>
<evidence type="ECO:0000313" key="12">
    <source>
        <dbReference type="Proteomes" id="UP000238589"/>
    </source>
</evidence>
<keyword evidence="4 9" id="KW-0808">Transferase</keyword>
<dbReference type="UniPathway" id="UPA00958"/>
<dbReference type="OrthoDB" id="9789797at2"/>
<keyword evidence="9" id="KW-0472">Membrane</keyword>
<evidence type="ECO:0000256" key="4">
    <source>
        <dbReference type="ARBA" id="ARBA00022679"/>
    </source>
</evidence>
<dbReference type="Gene3D" id="3.40.50.11720">
    <property type="entry name" value="3-Deoxy-D-manno-octulosonic-acid transferase, N-terminal domain"/>
    <property type="match status" value="1"/>
</dbReference>
<dbReference type="SUPFAM" id="SSF53756">
    <property type="entry name" value="UDP-Glycosyltransferase/glycogen phosphorylase"/>
    <property type="match status" value="1"/>
</dbReference>
<evidence type="ECO:0000256" key="8">
    <source>
        <dbReference type="PIRSR" id="PIRSR639901-2"/>
    </source>
</evidence>
<name>A0A2S9K8K1_9BURK</name>
<evidence type="ECO:0000313" key="11">
    <source>
        <dbReference type="EMBL" id="PRD66722.1"/>
    </source>
</evidence>
<dbReference type="FunFam" id="3.40.50.11720:FF:000001">
    <property type="entry name" value="3-deoxy-D-manno-octulosonic acid transferase"/>
    <property type="match status" value="1"/>
</dbReference>
<evidence type="ECO:0000256" key="1">
    <source>
        <dbReference type="ARBA" id="ARBA00004713"/>
    </source>
</evidence>
<dbReference type="PANTHER" id="PTHR42755">
    <property type="entry name" value="3-DEOXY-MANNO-OCTULOSONATE CYTIDYLYLTRANSFERASE"/>
    <property type="match status" value="1"/>
</dbReference>
<reference evidence="11 12" key="1">
    <citation type="submission" date="2018-03" db="EMBL/GenBank/DDBJ databases">
        <title>Comparative genomics illustrates the genes involved in a hyperalkaliphilic mechanisms of Serpentinomonas isolated from highly-alkaline calcium-rich serpentinized springs.</title>
        <authorList>
            <person name="Suzuki S."/>
            <person name="Ishii S."/>
            <person name="Walworth N."/>
            <person name="Bird L."/>
            <person name="Kuenen J.G."/>
            <person name="Nealson K.H."/>
        </authorList>
    </citation>
    <scope>NUCLEOTIDE SEQUENCE [LARGE SCALE GENOMIC DNA]</scope>
    <source>
        <strain evidence="11 12">P1</strain>
    </source>
</reference>
<evidence type="ECO:0000256" key="6">
    <source>
        <dbReference type="ARBA" id="ARBA00049183"/>
    </source>
</evidence>
<keyword evidence="12" id="KW-1185">Reference proteome</keyword>
<dbReference type="Gene3D" id="3.40.50.2000">
    <property type="entry name" value="Glycogen Phosphorylase B"/>
    <property type="match status" value="1"/>
</dbReference>
<dbReference type="NCBIfam" id="NF004388">
    <property type="entry name" value="PRK05749.1-4"/>
    <property type="match status" value="1"/>
</dbReference>
<comment type="subcellular location">
    <subcellularLocation>
        <location evidence="9">Cell membrane</location>
    </subcellularLocation>
</comment>